<accession>A0A3M0GC71</accession>
<sequence>MAGRPPGDSADGKKRLLDACWQLLVETPQGERLTIAAVCEKARCTPPTLYHHFGDLASLERAASRRAYIAWSEEVEASCAPIASPRERLMERGRAYLAWAQENPDAYTVLFSQPRKADDPNASTLHGTGFQSLLQDLGEIHGAHASDPSVLPLAFAYWAGIHGLASLSIAVPYFPQDVQESTLDILTESFVQHGPVAPPAWATGMSAIGQAGDSDSDLRKAS</sequence>
<keyword evidence="6" id="KW-1185">Reference proteome</keyword>
<dbReference type="GO" id="GO:0003700">
    <property type="term" value="F:DNA-binding transcription factor activity"/>
    <property type="evidence" value="ECO:0007669"/>
    <property type="project" value="TreeGrafter"/>
</dbReference>
<dbReference type="InterPro" id="IPR036271">
    <property type="entry name" value="Tet_transcr_reg_TetR-rel_C_sf"/>
</dbReference>
<dbReference type="RefSeq" id="WP_121900595.1">
    <property type="nucleotide sequence ID" value="NZ_REFW01000001.1"/>
</dbReference>
<dbReference type="OrthoDB" id="4709966at2"/>
<reference evidence="5 6" key="1">
    <citation type="submission" date="2018-10" db="EMBL/GenBank/DDBJ databases">
        <title>Tessaracoccus antarcticuss sp. nov., isolated from sediment.</title>
        <authorList>
            <person name="Zhou L.Y."/>
            <person name="Du Z.J."/>
        </authorList>
    </citation>
    <scope>NUCLEOTIDE SEQUENCE [LARGE SCALE GENOMIC DNA]</scope>
    <source>
        <strain evidence="5 6">JDX10</strain>
    </source>
</reference>
<keyword evidence="2" id="KW-0238">DNA-binding</keyword>
<gene>
    <name evidence="5" type="ORF">EAX62_05535</name>
</gene>
<comment type="caution">
    <text evidence="5">The sequence shown here is derived from an EMBL/GenBank/DDBJ whole genome shotgun (WGS) entry which is preliminary data.</text>
</comment>
<evidence type="ECO:0000313" key="6">
    <source>
        <dbReference type="Proteomes" id="UP000275256"/>
    </source>
</evidence>
<protein>
    <submittedName>
        <fullName evidence="5">TetR/AcrR family transcriptional regulator</fullName>
    </submittedName>
</protein>
<evidence type="ECO:0000259" key="4">
    <source>
        <dbReference type="Pfam" id="PF13305"/>
    </source>
</evidence>
<dbReference type="InterPro" id="IPR025996">
    <property type="entry name" value="MT1864/Rv1816-like_C"/>
</dbReference>
<evidence type="ECO:0000256" key="3">
    <source>
        <dbReference type="ARBA" id="ARBA00023163"/>
    </source>
</evidence>
<keyword evidence="3" id="KW-0804">Transcription</keyword>
<dbReference type="PANTHER" id="PTHR30055:SF234">
    <property type="entry name" value="HTH-TYPE TRANSCRIPTIONAL REGULATOR BETI"/>
    <property type="match status" value="1"/>
</dbReference>
<dbReference type="Gene3D" id="1.10.357.10">
    <property type="entry name" value="Tetracycline Repressor, domain 2"/>
    <property type="match status" value="1"/>
</dbReference>
<evidence type="ECO:0000256" key="1">
    <source>
        <dbReference type="ARBA" id="ARBA00023015"/>
    </source>
</evidence>
<feature type="domain" description="HTH-type transcriptional regulator MT1864/Rv1816-like C-terminal" evidence="4">
    <location>
        <begin position="92"/>
        <end position="181"/>
    </location>
</feature>
<dbReference type="Pfam" id="PF13305">
    <property type="entry name" value="TetR_C_33"/>
    <property type="match status" value="1"/>
</dbReference>
<dbReference type="AlphaFoldDB" id="A0A3M0GC71"/>
<organism evidence="5 6">
    <name type="scientific">Tessaracoccus antarcticus</name>
    <dbReference type="NCBI Taxonomy" id="2479848"/>
    <lineage>
        <taxon>Bacteria</taxon>
        <taxon>Bacillati</taxon>
        <taxon>Actinomycetota</taxon>
        <taxon>Actinomycetes</taxon>
        <taxon>Propionibacteriales</taxon>
        <taxon>Propionibacteriaceae</taxon>
        <taxon>Tessaracoccus</taxon>
    </lineage>
</organism>
<evidence type="ECO:0000256" key="2">
    <source>
        <dbReference type="ARBA" id="ARBA00023125"/>
    </source>
</evidence>
<dbReference type="SUPFAM" id="SSF46689">
    <property type="entry name" value="Homeodomain-like"/>
    <property type="match status" value="1"/>
</dbReference>
<keyword evidence="1" id="KW-0805">Transcription regulation</keyword>
<dbReference type="EMBL" id="REFW01000001">
    <property type="protein sequence ID" value="RMB62047.1"/>
    <property type="molecule type" value="Genomic_DNA"/>
</dbReference>
<dbReference type="InterPro" id="IPR009057">
    <property type="entry name" value="Homeodomain-like_sf"/>
</dbReference>
<dbReference type="InterPro" id="IPR050109">
    <property type="entry name" value="HTH-type_TetR-like_transc_reg"/>
</dbReference>
<evidence type="ECO:0000313" key="5">
    <source>
        <dbReference type="EMBL" id="RMB62047.1"/>
    </source>
</evidence>
<dbReference type="Proteomes" id="UP000275256">
    <property type="component" value="Unassembled WGS sequence"/>
</dbReference>
<dbReference type="PANTHER" id="PTHR30055">
    <property type="entry name" value="HTH-TYPE TRANSCRIPTIONAL REGULATOR RUTR"/>
    <property type="match status" value="1"/>
</dbReference>
<proteinExistence type="predicted"/>
<dbReference type="SUPFAM" id="SSF48498">
    <property type="entry name" value="Tetracyclin repressor-like, C-terminal domain"/>
    <property type="match status" value="1"/>
</dbReference>
<dbReference type="GO" id="GO:0000976">
    <property type="term" value="F:transcription cis-regulatory region binding"/>
    <property type="evidence" value="ECO:0007669"/>
    <property type="project" value="TreeGrafter"/>
</dbReference>
<name>A0A3M0GC71_9ACTN</name>